<keyword evidence="3 6" id="KW-0812">Transmembrane</keyword>
<evidence type="ECO:0000256" key="2">
    <source>
        <dbReference type="ARBA" id="ARBA00008053"/>
    </source>
</evidence>
<keyword evidence="4 6" id="KW-1133">Transmembrane helix</keyword>
<gene>
    <name evidence="7" type="ORF">G3M99_03970</name>
</gene>
<feature type="transmembrane region" description="Helical" evidence="6">
    <location>
        <begin position="480"/>
        <end position="502"/>
    </location>
</feature>
<protein>
    <submittedName>
        <fullName evidence="7">DUF445 family protein</fullName>
    </submittedName>
</protein>
<dbReference type="EMBL" id="JAAGPU010000004">
    <property type="protein sequence ID" value="NEU04023.1"/>
    <property type="molecule type" value="Genomic_DNA"/>
</dbReference>
<dbReference type="InterPro" id="IPR007383">
    <property type="entry name" value="DUF445"/>
</dbReference>
<dbReference type="GO" id="GO:0012505">
    <property type="term" value="C:endomembrane system"/>
    <property type="evidence" value="ECO:0007669"/>
    <property type="project" value="UniProtKB-SubCell"/>
</dbReference>
<evidence type="ECO:0000256" key="5">
    <source>
        <dbReference type="ARBA" id="ARBA00023136"/>
    </source>
</evidence>
<evidence type="ECO:0000256" key="4">
    <source>
        <dbReference type="ARBA" id="ARBA00022989"/>
    </source>
</evidence>
<dbReference type="RefSeq" id="WP_199869267.1">
    <property type="nucleotide sequence ID" value="NZ_JAAGPU010000004.1"/>
</dbReference>
<dbReference type="PANTHER" id="PTHR35791:SF1">
    <property type="entry name" value="UPF0754 MEMBRANE PROTEIN YHEB"/>
    <property type="match status" value="1"/>
</dbReference>
<evidence type="ECO:0000256" key="1">
    <source>
        <dbReference type="ARBA" id="ARBA00004308"/>
    </source>
</evidence>
<dbReference type="Proteomes" id="UP000481872">
    <property type="component" value="Unassembled WGS sequence"/>
</dbReference>
<name>A0A6M0H1Q1_9CLOT</name>
<evidence type="ECO:0000313" key="7">
    <source>
        <dbReference type="EMBL" id="NEU04023.1"/>
    </source>
</evidence>
<organism evidence="7 8">
    <name type="scientific">Clostridium senegalense</name>
    <dbReference type="NCBI Taxonomy" id="1465809"/>
    <lineage>
        <taxon>Bacteria</taxon>
        <taxon>Bacillati</taxon>
        <taxon>Bacillota</taxon>
        <taxon>Clostridia</taxon>
        <taxon>Eubacteriales</taxon>
        <taxon>Clostridiaceae</taxon>
        <taxon>Clostridium</taxon>
    </lineage>
</organism>
<comment type="similarity">
    <text evidence="2">Belongs to the UPF0754 family.</text>
</comment>
<comment type="caution">
    <text evidence="7">The sequence shown here is derived from an EMBL/GenBank/DDBJ whole genome shotgun (WGS) entry which is preliminary data.</text>
</comment>
<dbReference type="PANTHER" id="PTHR35791">
    <property type="entry name" value="UPF0754 MEMBRANE PROTEIN YHEB"/>
    <property type="match status" value="1"/>
</dbReference>
<evidence type="ECO:0000256" key="6">
    <source>
        <dbReference type="SAM" id="Phobius"/>
    </source>
</evidence>
<accession>A0A6M0H1Q1</accession>
<keyword evidence="8" id="KW-1185">Reference proteome</keyword>
<comment type="subcellular location">
    <subcellularLocation>
        <location evidence="1">Endomembrane system</location>
    </subcellularLocation>
</comment>
<dbReference type="Pfam" id="PF04286">
    <property type="entry name" value="DUF445"/>
    <property type="match status" value="2"/>
</dbReference>
<sequence>MKYLIGVIIGAIIGYFTNWLAIKMLFKPHKEVRILGVKVPFTPGLIPKEKDRIAKSVGDAVGEHLLDKETIIDSLCSEKISNSIKSYFKDKFLKVKESEKTIGDILDTSLQLNVDNILKESISSTILNSEISEKIKRESSLIIEKQLVKIIEKNPKEVLLHKDYDKLKNNLIHKGNEYLDSEELIGNINNILEKNIKILQDSEEKLKDVLPEGLIVALKVYACDNREKIAEYLKDILKTERTEIKIKDGIDKAISGMSPMISMFLKSDMIYGKVLEYGDAFLSNEENIDDLSMLITNAIDSFSEKSISEVLNSVSLENKEEVVKNISNLIVFKAKDNNIIDGFATKIQNGLFKNKNNIEEVLKTVDIDSKDLINKVIDIVNKDVLKDDIIKNVVNSMVENLITIIKNKKIKDILVSVDERTVDNMSKNIIEVYNRFMQNSGKQLVDSFNVSRIIEDKINSFEVEFAEKLILEIASKELRAITWLGGLLGGIMGLLSPILGTIL</sequence>
<dbReference type="AlphaFoldDB" id="A0A6M0H1Q1"/>
<evidence type="ECO:0000256" key="3">
    <source>
        <dbReference type="ARBA" id="ARBA00022692"/>
    </source>
</evidence>
<feature type="transmembrane region" description="Helical" evidence="6">
    <location>
        <begin position="6"/>
        <end position="26"/>
    </location>
</feature>
<reference evidence="7 8" key="1">
    <citation type="submission" date="2020-02" db="EMBL/GenBank/DDBJ databases">
        <title>Genome assembly of a novel Clostridium senegalense strain.</title>
        <authorList>
            <person name="Gupta T.B."/>
            <person name="Jauregui R."/>
            <person name="Maclean P."/>
            <person name="Nawarathana A."/>
            <person name="Brightwell G."/>
        </authorList>
    </citation>
    <scope>NUCLEOTIDE SEQUENCE [LARGE SCALE GENOMIC DNA]</scope>
    <source>
        <strain evidence="7 8">AGRFS4</strain>
    </source>
</reference>
<keyword evidence="5 6" id="KW-0472">Membrane</keyword>
<proteinExistence type="inferred from homology"/>
<evidence type="ECO:0000313" key="8">
    <source>
        <dbReference type="Proteomes" id="UP000481872"/>
    </source>
</evidence>